<protein>
    <submittedName>
        <fullName evidence="1">Uncharacterized protein</fullName>
    </submittedName>
</protein>
<accession>A0A841LSU4</accession>
<sequence length="168" mass="18364">MNPRIAELNGSNTSYFDRMPERLVLEGYRRWIAGFETGSVLPWEMTWALYSDAVGVDASKGLIAELSQFVRVLRHCALCPLHSFPFDSHQVCQAECLTLGLISAMQNGDQVTIDACLGSIACKSRCLEVEKAAQDFADALMAADQILLPIPTNALMSALSRTSAVTVH</sequence>
<evidence type="ECO:0000313" key="2">
    <source>
        <dbReference type="Proteomes" id="UP000555393"/>
    </source>
</evidence>
<gene>
    <name evidence="1" type="ORF">FHS77_001723</name>
</gene>
<dbReference type="RefSeq" id="WP_184222279.1">
    <property type="nucleotide sequence ID" value="NZ_JACIIU010000006.1"/>
</dbReference>
<dbReference type="EMBL" id="JACIIU010000006">
    <property type="protein sequence ID" value="MBB6261173.1"/>
    <property type="molecule type" value="Genomic_DNA"/>
</dbReference>
<reference evidence="1 2" key="1">
    <citation type="submission" date="2020-08" db="EMBL/GenBank/DDBJ databases">
        <title>Genomic Encyclopedia of Type Strains, Phase IV (KMG-IV): sequencing the most valuable type-strain genomes for metagenomic binning, comparative biology and taxonomic classification.</title>
        <authorList>
            <person name="Goeker M."/>
        </authorList>
    </citation>
    <scope>NUCLEOTIDE SEQUENCE [LARGE SCALE GENOMIC DNA]</scope>
    <source>
        <strain evidence="1 2">DSM 22336</strain>
    </source>
</reference>
<dbReference type="Proteomes" id="UP000555393">
    <property type="component" value="Unassembled WGS sequence"/>
</dbReference>
<organism evidence="1 2">
    <name type="scientific">Paenochrobactrum gallinarii</name>
    <dbReference type="NCBI Taxonomy" id="643673"/>
    <lineage>
        <taxon>Bacteria</taxon>
        <taxon>Pseudomonadati</taxon>
        <taxon>Pseudomonadota</taxon>
        <taxon>Alphaproteobacteria</taxon>
        <taxon>Hyphomicrobiales</taxon>
        <taxon>Brucellaceae</taxon>
        <taxon>Paenochrobactrum</taxon>
    </lineage>
</organism>
<keyword evidence="2" id="KW-1185">Reference proteome</keyword>
<evidence type="ECO:0000313" key="1">
    <source>
        <dbReference type="EMBL" id="MBB6261173.1"/>
    </source>
</evidence>
<dbReference type="AlphaFoldDB" id="A0A841LSU4"/>
<comment type="caution">
    <text evidence="1">The sequence shown here is derived from an EMBL/GenBank/DDBJ whole genome shotgun (WGS) entry which is preliminary data.</text>
</comment>
<proteinExistence type="predicted"/>
<name>A0A841LSU4_9HYPH</name>